<feature type="domain" description="DUF6594" evidence="2">
    <location>
        <begin position="116"/>
        <end position="288"/>
    </location>
</feature>
<protein>
    <recommendedName>
        <fullName evidence="2">DUF6594 domain-containing protein</fullName>
    </recommendedName>
</protein>
<keyword evidence="1" id="KW-0472">Membrane</keyword>
<gene>
    <name evidence="3" type="ORF">B0T18DRAFT_166221</name>
</gene>
<accession>A0AA40K6G6</accession>
<organism evidence="3 4">
    <name type="scientific">Schizothecium vesticola</name>
    <dbReference type="NCBI Taxonomy" id="314040"/>
    <lineage>
        <taxon>Eukaryota</taxon>
        <taxon>Fungi</taxon>
        <taxon>Dikarya</taxon>
        <taxon>Ascomycota</taxon>
        <taxon>Pezizomycotina</taxon>
        <taxon>Sordariomycetes</taxon>
        <taxon>Sordariomycetidae</taxon>
        <taxon>Sordariales</taxon>
        <taxon>Schizotheciaceae</taxon>
        <taxon>Schizothecium</taxon>
    </lineage>
</organism>
<feature type="transmembrane region" description="Helical" evidence="1">
    <location>
        <begin position="276"/>
        <end position="295"/>
    </location>
</feature>
<dbReference type="AlphaFoldDB" id="A0AA40K6G6"/>
<dbReference type="Pfam" id="PF20237">
    <property type="entry name" value="DUF6594"/>
    <property type="match status" value="1"/>
</dbReference>
<dbReference type="Proteomes" id="UP001172155">
    <property type="component" value="Unassembled WGS sequence"/>
</dbReference>
<dbReference type="EMBL" id="JAUKUD010000004">
    <property type="protein sequence ID" value="KAK0747167.1"/>
    <property type="molecule type" value="Genomic_DNA"/>
</dbReference>
<reference evidence="3" key="1">
    <citation type="submission" date="2023-06" db="EMBL/GenBank/DDBJ databases">
        <title>Genome-scale phylogeny and comparative genomics of the fungal order Sordariales.</title>
        <authorList>
            <consortium name="Lawrence Berkeley National Laboratory"/>
            <person name="Hensen N."/>
            <person name="Bonometti L."/>
            <person name="Westerberg I."/>
            <person name="Brannstrom I.O."/>
            <person name="Guillou S."/>
            <person name="Cros-Aarteil S."/>
            <person name="Calhoun S."/>
            <person name="Haridas S."/>
            <person name="Kuo A."/>
            <person name="Mondo S."/>
            <person name="Pangilinan J."/>
            <person name="Riley R."/>
            <person name="LaButti K."/>
            <person name="Andreopoulos B."/>
            <person name="Lipzen A."/>
            <person name="Chen C."/>
            <person name="Yanf M."/>
            <person name="Daum C."/>
            <person name="Ng V."/>
            <person name="Clum A."/>
            <person name="Steindorff A."/>
            <person name="Ohm R."/>
            <person name="Martin F."/>
            <person name="Silar P."/>
            <person name="Natvig D."/>
            <person name="Lalanne C."/>
            <person name="Gautier V."/>
            <person name="Ament-velasquez S.L."/>
            <person name="Kruys A."/>
            <person name="Hutchinson M.I."/>
            <person name="Powell A.J."/>
            <person name="Barry K."/>
            <person name="Miller A.N."/>
            <person name="Grigoriev I.V."/>
            <person name="Debuchy R."/>
            <person name="Gladieux P."/>
            <person name="Thoren M.H."/>
            <person name="Johannesson H."/>
        </authorList>
    </citation>
    <scope>NUCLEOTIDE SEQUENCE</scope>
    <source>
        <strain evidence="3">SMH3187-1</strain>
    </source>
</reference>
<evidence type="ECO:0000256" key="1">
    <source>
        <dbReference type="SAM" id="Phobius"/>
    </source>
</evidence>
<evidence type="ECO:0000259" key="2">
    <source>
        <dbReference type="Pfam" id="PF20237"/>
    </source>
</evidence>
<comment type="caution">
    <text evidence="3">The sequence shown here is derived from an EMBL/GenBank/DDBJ whole genome shotgun (WGS) entry which is preliminary data.</text>
</comment>
<feature type="transmembrane region" description="Helical" evidence="1">
    <location>
        <begin position="222"/>
        <end position="242"/>
    </location>
</feature>
<keyword evidence="4" id="KW-1185">Reference proteome</keyword>
<keyword evidence="1" id="KW-0812">Transmembrane</keyword>
<evidence type="ECO:0000313" key="3">
    <source>
        <dbReference type="EMBL" id="KAK0747167.1"/>
    </source>
</evidence>
<name>A0AA40K6G6_9PEZI</name>
<evidence type="ECO:0000313" key="4">
    <source>
        <dbReference type="Proteomes" id="UP001172155"/>
    </source>
</evidence>
<dbReference type="InterPro" id="IPR046529">
    <property type="entry name" value="DUF6594"/>
</dbReference>
<feature type="transmembrane region" description="Helical" evidence="1">
    <location>
        <begin position="248"/>
        <end position="269"/>
    </location>
</feature>
<keyword evidence="1" id="KW-1133">Transmembrane helix</keyword>
<proteinExistence type="predicted"/>
<sequence>MRILKENLDGGWRPSLKTSSTRRLITTKGTAGAQTSNSSVFAALSSMLMWMRPGPSGDSEDANVDKGDEKAGANVDDGVLKIEFLHRYNIVWARSRLLRHFNEPENVDLVDDKVAGQISQDLHEYSNALRDYRFFRTEGELLFKTDHSTMDYLAKKFIQLGVDRSQLKSLPPESEQAKSLAGIVDDDCKKIGTRLFGLITKTSSGMTKEERQVKKQVFRARLLAALSGGLALIAPMLIVVLAPPTKATALATTCCSVLAVAISLAIFMNDSQAKDIVACTAAYTAVLMVFVGVGGGT</sequence>